<dbReference type="FunFam" id="1.10.510.10:FF:000394">
    <property type="entry name" value="Serine/threonine-protein kinase HSL1"/>
    <property type="match status" value="1"/>
</dbReference>
<feature type="compositionally biased region" description="Basic and acidic residues" evidence="20">
    <location>
        <begin position="642"/>
        <end position="652"/>
    </location>
</feature>
<dbReference type="SMART" id="SM00220">
    <property type="entry name" value="S_TKc"/>
    <property type="match status" value="1"/>
</dbReference>
<dbReference type="GO" id="GO:0000981">
    <property type="term" value="F:DNA-binding transcription factor activity, RNA polymerase II-specific"/>
    <property type="evidence" value="ECO:0007669"/>
    <property type="project" value="InterPro"/>
</dbReference>
<dbReference type="GO" id="GO:0005940">
    <property type="term" value="C:septin ring"/>
    <property type="evidence" value="ECO:0007669"/>
    <property type="project" value="UniProtKB-ARBA"/>
</dbReference>
<feature type="compositionally biased region" description="Polar residues" evidence="20">
    <location>
        <begin position="1263"/>
        <end position="1272"/>
    </location>
</feature>
<comment type="catalytic activity">
    <reaction evidence="17">
        <text>L-threonyl-[protein] + ATP = O-phospho-L-threonyl-[protein] + ADP + H(+)</text>
        <dbReference type="Rhea" id="RHEA:46608"/>
        <dbReference type="Rhea" id="RHEA-COMP:11060"/>
        <dbReference type="Rhea" id="RHEA-COMP:11605"/>
        <dbReference type="ChEBI" id="CHEBI:15378"/>
        <dbReference type="ChEBI" id="CHEBI:30013"/>
        <dbReference type="ChEBI" id="CHEBI:30616"/>
        <dbReference type="ChEBI" id="CHEBI:61977"/>
        <dbReference type="ChEBI" id="CHEBI:456216"/>
        <dbReference type="EC" id="2.7.11.1"/>
    </reaction>
</comment>
<feature type="compositionally biased region" description="Polar residues" evidence="20">
    <location>
        <begin position="337"/>
        <end position="348"/>
    </location>
</feature>
<dbReference type="GO" id="GO:0008270">
    <property type="term" value="F:zinc ion binding"/>
    <property type="evidence" value="ECO:0007669"/>
    <property type="project" value="InterPro"/>
</dbReference>
<sequence length="2168" mass="234417">MSRAPKRAAKRESGDAQDGDHAQESQPRKKTSVRRKVNMACIYCRRSHMTCDENRPCRRCVKRDIGHLCRDEAASPASSASRTRTQRPQQQPRYSDITAIRPQATLHMAPRPDLLPDLGNQSLVLDPTHTHIHHAAHAHTRHHTHTFNPSDTIASLAMPTLTNGESPTPFGMSSSFASTSSQELALLPPSHANPDVPLAQQQLATRHDMNLTTAVAPGATQRPGQTDTSDGSLFHGTPLGGAGWLGLGGSAHQSVATGDSGGGGEFNTLSEFLESLDEGSWYLQKNAAQDAAQDAAQNSNEPLSFPYEHGLGRPARDPLAGDPTVSLVSPRERQEESQNTSYPSSLGGTKTERFLLTAADQTDGSRDERLRKVIQAKYEAGLLRPYNHVNGYARLNRWMEQNVSATSRRRILKPLSVFRPVFYNVAKNLTHFDLIYIEEAFERLLLDYDRVFSIQGVPACLWRRTGEIYKGNKEFAELAGVPIEALREGRLCIYELMAEESAVNYWEKFGAVSFDPSQKAVLTMCKLRTKNRSLLRAHTVAQQRDDATADAPAEGHGTEASTDNAQASQSKEEAAESHSSKAQLTEPSSDAQEGDTNATKSGTKSVPAFTIRRDKWNYVYRPAVTAPRNNQAPRQQQQRPATRLEREKKRSYNDPPAVGPWKLGKLIGQGASGRVRLAEHTRTHQAAAVKIIPKQLLFNSRMSLRDLTAKQDKFTLGIEREIVIMKLIEHPNLLGLWDVYETSKELYLVMEYVAGGELFDYLVARGRLGPDEARHFFRQLIFGVDYCHSFSICHRDLKPENLLLDGSKRMVKIADFGMAALQPSERMLETSCGSPHYASPEIVSGKSYDGTASDIWSCGIILFALLCGRLPFDDPNIQVLLSKVRTGRFEMPEHLESSVRNLIWRMLTVDPARRATMDEIMHHPWFTDNGRLSSSNPVHTEFGALGNEPINLADIDPDILGNLSTLWPECTHEHLIRMLLKPGHNWQKTFYHLLVMHRENHASDDEDDEDLEDLDAEDKSVLGDSGSSRAVKEDDPVVPTLTEPSQPQGRSPRTPSLPPSPVPPSTATLPPVAASPAPNPAPLPELNTAKASSATPPASIPSVPTPLSVNTNNTPPVLVSALEVPPSQHAPVSTISTNAPSAPPVVAPTPITPVTPQRTTLEVVSETPASPSPVREDPKLGLFLDNNSTIPPPQNTCASVVAFDDKPLLEPVIEEEPECLPVDMDDTIPSVHMASPTVTPQRPPSVQSPPDSRVRRKPVPSVDMNSVRESSISPPPTSPLADAMILDNLSKRREVTPSPRERESRFFPGVAGKALAMMRKPSLVSLGARSRSSSTQSEDKIIVQPAEVRHTVLSERLRSIAGTAKTDSVQEESVEAPVIIPGDGSPSSAAPRDKPVTEIVPVPQADARQSEPRVSHEATRQPVMVDSIRPVPHTPKEQARPLQPMEQPHIATTAIPAPVRAAVKAPLPTLAPVQTAVEAPAKAPSAAPSPALSSAPLQARSPATVTKAVPPSAAPAPQPAPTISVPAGPAPAPAPAPALAPAPAPAPPVAAAPTGTPAPAPAKLPPPISTQAPAATKTPVTAPPPLPRPTLVQAPAPAPVPIGPVLANRLSEAPPPRAAPRFSFPPQENMQFSSAAPRAVAAAMRNTSDTRHSSAGSDVLIRDFMREIADELDSLDAFGDSLSAAPWPERPRSVQAMVPDTPPTPSGAWVEPSRPRTSLDMAPAPKWHEPPRVPSSRPTVRSQFDDADEGSLVVSDAPTSSSVRDRASTPVYAAFARFPSVSSEPEEYVPQRVAPAPPRPASPSKVAGPRSARPSLGAQSAAPSIERPKSAQAREIPRIGVTERQMSIPAGRTPSIGVVERPKSALSQEIPRIGVTERPASSLSNERASHFSPRLESRPASAMTSYTRESAPTPTIRPSSAFSHVRPGSSLSRASGRPQSVMASYLSPESARDREPVQPTSTAVTPAHQLKRRRSLLDHFKRGEENAPVRPTSPGPLDVVSAKNSWFNGLLNRRSTQVLLSVENLTVTVESCQDLLGKLGATLTPSSRAHSSLPIYQQGTLSYVLERLQDPRDGTSVMCKPMRFRVEYTVLPVASGTVPAHQPQVPLAELAPTGRPQSRLDAKGVRPTSPAAPTFATSVTFTHDKGSVTTFKLFMTTLRRAWTCDART</sequence>
<evidence type="ECO:0000256" key="9">
    <source>
        <dbReference type="ARBA" id="ARBA00022741"/>
    </source>
</evidence>
<feature type="compositionally biased region" description="Low complexity" evidence="20">
    <location>
        <begin position="287"/>
        <end position="297"/>
    </location>
</feature>
<dbReference type="PROSITE" id="PS00463">
    <property type="entry name" value="ZN2_CY6_FUNGAL_1"/>
    <property type="match status" value="1"/>
</dbReference>
<feature type="compositionally biased region" description="Pro residues" evidence="20">
    <location>
        <begin position="1141"/>
        <end position="1153"/>
    </location>
</feature>
<evidence type="ECO:0000256" key="16">
    <source>
        <dbReference type="ARBA" id="ARBA00023242"/>
    </source>
</evidence>
<organism evidence="22 23">
    <name type="scientific">Malassezia cuniculi</name>
    <dbReference type="NCBI Taxonomy" id="948313"/>
    <lineage>
        <taxon>Eukaryota</taxon>
        <taxon>Fungi</taxon>
        <taxon>Dikarya</taxon>
        <taxon>Basidiomycota</taxon>
        <taxon>Ustilaginomycotina</taxon>
        <taxon>Malasseziomycetes</taxon>
        <taxon>Malasseziales</taxon>
        <taxon>Malasseziaceae</taxon>
        <taxon>Malassezia</taxon>
    </lineage>
</organism>
<evidence type="ECO:0000256" key="20">
    <source>
        <dbReference type="SAM" id="MobiDB-lite"/>
    </source>
</evidence>
<evidence type="ECO:0000256" key="8">
    <source>
        <dbReference type="ARBA" id="ARBA00022723"/>
    </source>
</evidence>
<keyword evidence="10" id="KW-0418">Kinase</keyword>
<feature type="compositionally biased region" description="Pro residues" evidence="20">
    <location>
        <begin position="1528"/>
        <end position="1568"/>
    </location>
</feature>
<feature type="region of interest" description="Disordered" evidence="20">
    <location>
        <begin position="1128"/>
        <end position="1181"/>
    </location>
</feature>
<feature type="region of interest" description="Disordered" evidence="20">
    <location>
        <begin position="215"/>
        <end position="237"/>
    </location>
</feature>
<dbReference type="InterPro" id="IPR036864">
    <property type="entry name" value="Zn2-C6_fun-type_DNA-bd_sf"/>
</dbReference>
<gene>
    <name evidence="22" type="primary">RDS2</name>
    <name evidence="22" type="ORF">MCUN1_001622</name>
</gene>
<feature type="compositionally biased region" description="Basic and acidic residues" evidence="20">
    <location>
        <begin position="10"/>
        <end position="27"/>
    </location>
</feature>
<dbReference type="SMART" id="SM00066">
    <property type="entry name" value="GAL4"/>
    <property type="match status" value="1"/>
</dbReference>
<dbReference type="GO" id="GO:0005935">
    <property type="term" value="C:cellular bud neck"/>
    <property type="evidence" value="ECO:0007669"/>
    <property type="project" value="UniProtKB-SubCell"/>
</dbReference>
<dbReference type="PANTHER" id="PTHR31986">
    <property type="entry name" value="REGULATOR OF DRUG SENSITIVITY 2"/>
    <property type="match status" value="1"/>
</dbReference>
<evidence type="ECO:0000256" key="4">
    <source>
        <dbReference type="ARBA" id="ARBA00012513"/>
    </source>
</evidence>
<dbReference type="Gene3D" id="1.10.510.10">
    <property type="entry name" value="Transferase(Phosphotransferase) domain 1"/>
    <property type="match status" value="1"/>
</dbReference>
<dbReference type="CDD" id="cd14081">
    <property type="entry name" value="STKc_BRSK1_2"/>
    <property type="match status" value="1"/>
</dbReference>
<dbReference type="GO" id="GO:0005524">
    <property type="term" value="F:ATP binding"/>
    <property type="evidence" value="ECO:0007669"/>
    <property type="project" value="UniProtKB-UniRule"/>
</dbReference>
<feature type="region of interest" description="Disordered" evidence="20">
    <location>
        <begin position="1223"/>
        <end position="1282"/>
    </location>
</feature>
<dbReference type="InterPro" id="IPR008271">
    <property type="entry name" value="Ser/Thr_kinase_AS"/>
</dbReference>
<keyword evidence="12 19" id="KW-0067">ATP-binding</keyword>
<evidence type="ECO:0000256" key="14">
    <source>
        <dbReference type="ARBA" id="ARBA00023125"/>
    </source>
</evidence>
<evidence type="ECO:0000256" key="18">
    <source>
        <dbReference type="ARBA" id="ARBA00048679"/>
    </source>
</evidence>
<comment type="similarity">
    <text evidence="3">Belongs to the protein kinase superfamily. CAMK Ser/Thr protein kinase family. NIM1 subfamily.</text>
</comment>
<evidence type="ECO:0000256" key="1">
    <source>
        <dbReference type="ARBA" id="ARBA00004123"/>
    </source>
</evidence>
<evidence type="ECO:0000313" key="23">
    <source>
        <dbReference type="Proteomes" id="UP001219933"/>
    </source>
</evidence>
<feature type="compositionally biased region" description="Polar residues" evidence="20">
    <location>
        <begin position="1929"/>
        <end position="1942"/>
    </location>
</feature>
<comment type="catalytic activity">
    <reaction evidence="18">
        <text>L-seryl-[protein] + ATP = O-phospho-L-seryl-[protein] + ADP + H(+)</text>
        <dbReference type="Rhea" id="RHEA:17989"/>
        <dbReference type="Rhea" id="RHEA-COMP:9863"/>
        <dbReference type="Rhea" id="RHEA-COMP:11604"/>
        <dbReference type="ChEBI" id="CHEBI:15378"/>
        <dbReference type="ChEBI" id="CHEBI:29999"/>
        <dbReference type="ChEBI" id="CHEBI:30616"/>
        <dbReference type="ChEBI" id="CHEBI:83421"/>
        <dbReference type="ChEBI" id="CHEBI:456216"/>
        <dbReference type="EC" id="2.7.11.1"/>
    </reaction>
</comment>
<feature type="region of interest" description="Disordered" evidence="20">
    <location>
        <begin position="623"/>
        <end position="655"/>
    </location>
</feature>
<feature type="compositionally biased region" description="Low complexity" evidence="20">
    <location>
        <begin position="1481"/>
        <end position="1511"/>
    </location>
</feature>
<keyword evidence="14" id="KW-0238">DNA-binding</keyword>
<feature type="region of interest" description="Disordered" evidence="20">
    <location>
        <begin position="1481"/>
        <end position="1654"/>
    </location>
</feature>
<evidence type="ECO:0000256" key="19">
    <source>
        <dbReference type="PROSITE-ProRule" id="PRU10141"/>
    </source>
</evidence>
<keyword evidence="7" id="KW-0808">Transferase</keyword>
<dbReference type="InterPro" id="IPR017441">
    <property type="entry name" value="Protein_kinase_ATP_BS"/>
</dbReference>
<dbReference type="Gene3D" id="4.10.240.10">
    <property type="entry name" value="Zn(2)-C6 fungal-type DNA-binding domain"/>
    <property type="match status" value="1"/>
</dbReference>
<evidence type="ECO:0000256" key="13">
    <source>
        <dbReference type="ARBA" id="ARBA00023015"/>
    </source>
</evidence>
<dbReference type="PROSITE" id="PS00107">
    <property type="entry name" value="PROTEIN_KINASE_ATP"/>
    <property type="match status" value="1"/>
</dbReference>
<feature type="region of interest" description="Disordered" evidence="20">
    <location>
        <begin position="1781"/>
        <end position="1846"/>
    </location>
</feature>
<feature type="region of interest" description="Disordered" evidence="20">
    <location>
        <begin position="1874"/>
        <end position="1967"/>
    </location>
</feature>
<reference evidence="22" key="1">
    <citation type="submission" date="2023-03" db="EMBL/GenBank/DDBJ databases">
        <title>Mating type loci evolution in Malassezia.</title>
        <authorList>
            <person name="Coelho M.A."/>
        </authorList>
    </citation>
    <scope>NUCLEOTIDE SEQUENCE</scope>
    <source>
        <strain evidence="22">CBS 11721</strain>
    </source>
</reference>
<dbReference type="InterPro" id="IPR053045">
    <property type="entry name" value="Zinc_cluster_trans_reg"/>
</dbReference>
<keyword evidence="5" id="KW-0723">Serine/threonine-protein kinase</keyword>
<comment type="subcellular location">
    <subcellularLocation>
        <location evidence="2">Bud neck</location>
    </subcellularLocation>
    <subcellularLocation>
        <location evidence="1">Nucleus</location>
    </subcellularLocation>
</comment>
<evidence type="ECO:0000256" key="17">
    <source>
        <dbReference type="ARBA" id="ARBA00047899"/>
    </source>
</evidence>
<dbReference type="PANTHER" id="PTHR31986:SF7">
    <property type="entry name" value="REGULATOR OF DRUG SENSITIVITY 2"/>
    <property type="match status" value="1"/>
</dbReference>
<evidence type="ECO:0000256" key="10">
    <source>
        <dbReference type="ARBA" id="ARBA00022777"/>
    </source>
</evidence>
<dbReference type="Pfam" id="PF00069">
    <property type="entry name" value="Pkinase"/>
    <property type="match status" value="1"/>
</dbReference>
<dbReference type="GO" id="GO:0000977">
    <property type="term" value="F:RNA polymerase II transcription regulatory region sequence-specific DNA binding"/>
    <property type="evidence" value="ECO:0007669"/>
    <property type="project" value="TreeGrafter"/>
</dbReference>
<feature type="region of interest" description="Disordered" evidence="20">
    <location>
        <begin position="536"/>
        <end position="607"/>
    </location>
</feature>
<feature type="compositionally biased region" description="Low complexity" evidence="20">
    <location>
        <begin position="1065"/>
        <end position="1076"/>
    </location>
</feature>
<dbReference type="PROSITE" id="PS00108">
    <property type="entry name" value="PROTEIN_KINASE_ST"/>
    <property type="match status" value="1"/>
</dbReference>
<dbReference type="GO" id="GO:0005634">
    <property type="term" value="C:nucleus"/>
    <property type="evidence" value="ECO:0007669"/>
    <property type="project" value="UniProtKB-SubCell"/>
</dbReference>
<keyword evidence="8" id="KW-0479">Metal-binding</keyword>
<feature type="compositionally biased region" description="Polar residues" evidence="20">
    <location>
        <begin position="585"/>
        <end position="604"/>
    </location>
</feature>
<feature type="compositionally biased region" description="Low complexity" evidence="20">
    <location>
        <begin position="1088"/>
        <end position="1106"/>
    </location>
</feature>
<feature type="compositionally biased region" description="Low complexity" evidence="20">
    <location>
        <begin position="74"/>
        <end position="93"/>
    </location>
</feature>
<feature type="compositionally biased region" description="Polar residues" evidence="20">
    <location>
        <begin position="222"/>
        <end position="231"/>
    </location>
</feature>
<dbReference type="EC" id="2.7.11.1" evidence="4"/>
<evidence type="ECO:0000256" key="2">
    <source>
        <dbReference type="ARBA" id="ARBA00004266"/>
    </source>
</evidence>
<evidence type="ECO:0000256" key="12">
    <source>
        <dbReference type="ARBA" id="ARBA00022840"/>
    </source>
</evidence>
<feature type="domain" description="Zn(2)-C6 fungal-type" evidence="21">
    <location>
        <begin position="40"/>
        <end position="69"/>
    </location>
</feature>
<name>A0AAF0EY63_9BASI</name>
<evidence type="ECO:0000259" key="21">
    <source>
        <dbReference type="PROSITE" id="PS00463"/>
    </source>
</evidence>
<dbReference type="InterPro" id="IPR000719">
    <property type="entry name" value="Prot_kinase_dom"/>
</dbReference>
<feature type="compositionally biased region" description="Pro residues" evidence="20">
    <location>
        <begin position="1055"/>
        <end position="1064"/>
    </location>
</feature>
<dbReference type="Proteomes" id="UP001219933">
    <property type="component" value="Chromosome 2"/>
</dbReference>
<dbReference type="GO" id="GO:0004674">
    <property type="term" value="F:protein serine/threonine kinase activity"/>
    <property type="evidence" value="ECO:0007669"/>
    <property type="project" value="UniProtKB-KW"/>
</dbReference>
<keyword evidence="13" id="KW-0805">Transcription regulation</keyword>
<evidence type="ECO:0000313" key="22">
    <source>
        <dbReference type="EMBL" id="WFD34778.1"/>
    </source>
</evidence>
<evidence type="ECO:0000256" key="15">
    <source>
        <dbReference type="ARBA" id="ARBA00023163"/>
    </source>
</evidence>
<dbReference type="InterPro" id="IPR001138">
    <property type="entry name" value="Zn2Cys6_DnaBD"/>
</dbReference>
<dbReference type="InterPro" id="IPR011009">
    <property type="entry name" value="Kinase-like_dom_sf"/>
</dbReference>
<accession>A0AAF0EY63</accession>
<proteinExistence type="inferred from homology"/>
<evidence type="ECO:0000256" key="3">
    <source>
        <dbReference type="ARBA" id="ARBA00010791"/>
    </source>
</evidence>
<dbReference type="CDD" id="cd00067">
    <property type="entry name" value="GAL4"/>
    <property type="match status" value="1"/>
</dbReference>
<feature type="region of interest" description="Disordered" evidence="20">
    <location>
        <begin position="287"/>
        <end position="348"/>
    </location>
</feature>
<evidence type="ECO:0000256" key="6">
    <source>
        <dbReference type="ARBA" id="ARBA00022553"/>
    </source>
</evidence>
<feature type="compositionally biased region" description="Polar residues" evidence="20">
    <location>
        <begin position="1902"/>
        <end position="1922"/>
    </location>
</feature>
<keyword evidence="6" id="KW-0597">Phosphoprotein</keyword>
<feature type="binding site" evidence="19">
    <location>
        <position position="690"/>
    </location>
    <ligand>
        <name>ATP</name>
        <dbReference type="ChEBI" id="CHEBI:30616"/>
    </ligand>
</feature>
<feature type="compositionally biased region" description="Low complexity" evidence="20">
    <location>
        <begin position="1570"/>
        <end position="1580"/>
    </location>
</feature>
<keyword evidence="15" id="KW-0804">Transcription</keyword>
<keyword evidence="11" id="KW-0862">Zinc</keyword>
<feature type="region of interest" description="Disordered" evidence="20">
    <location>
        <begin position="1"/>
        <end position="33"/>
    </location>
</feature>
<dbReference type="InterPro" id="IPR056751">
    <property type="entry name" value="PAS_13"/>
</dbReference>
<feature type="compositionally biased region" description="Basic and acidic residues" evidence="20">
    <location>
        <begin position="570"/>
        <end position="579"/>
    </location>
</feature>
<evidence type="ECO:0000256" key="11">
    <source>
        <dbReference type="ARBA" id="ARBA00022833"/>
    </source>
</evidence>
<keyword evidence="23" id="KW-1185">Reference proteome</keyword>
<feature type="region of interest" description="Disordered" evidence="20">
    <location>
        <begin position="1685"/>
        <end position="1769"/>
    </location>
</feature>
<feature type="compositionally biased region" description="Basic and acidic residues" evidence="20">
    <location>
        <begin position="1887"/>
        <end position="1897"/>
    </location>
</feature>
<keyword evidence="9 19" id="KW-0547">Nucleotide-binding</keyword>
<evidence type="ECO:0000256" key="5">
    <source>
        <dbReference type="ARBA" id="ARBA00022527"/>
    </source>
</evidence>
<dbReference type="Pfam" id="PF24990">
    <property type="entry name" value="PAS_13"/>
    <property type="match status" value="1"/>
</dbReference>
<protein>
    <recommendedName>
        <fullName evidence="4">non-specific serine/threonine protein kinase</fullName>
        <ecNumber evidence="4">2.7.11.1</ecNumber>
    </recommendedName>
</protein>
<evidence type="ECO:0000256" key="7">
    <source>
        <dbReference type="ARBA" id="ARBA00022679"/>
    </source>
</evidence>
<keyword evidence="16" id="KW-0539">Nucleus</keyword>
<dbReference type="SUPFAM" id="SSF57701">
    <property type="entry name" value="Zn2/Cys6 DNA-binding domain"/>
    <property type="match status" value="1"/>
</dbReference>
<feature type="compositionally biased region" description="Low complexity" evidence="20">
    <location>
        <begin position="626"/>
        <end position="641"/>
    </location>
</feature>
<feature type="region of interest" description="Disordered" evidence="20">
    <location>
        <begin position="1019"/>
        <end position="1114"/>
    </location>
</feature>
<dbReference type="EMBL" id="CP119878">
    <property type="protein sequence ID" value="WFD34778.1"/>
    <property type="molecule type" value="Genomic_DNA"/>
</dbReference>
<feature type="region of interest" description="Disordered" evidence="20">
    <location>
        <begin position="72"/>
        <end position="102"/>
    </location>
</feature>
<dbReference type="SUPFAM" id="SSF56112">
    <property type="entry name" value="Protein kinase-like (PK-like)"/>
    <property type="match status" value="1"/>
</dbReference>